<evidence type="ECO:0000259" key="18">
    <source>
        <dbReference type="Pfam" id="PF07992"/>
    </source>
</evidence>
<name>A0A1H0VVG8_9BACT</name>
<dbReference type="SUPFAM" id="SSF55424">
    <property type="entry name" value="FAD/NAD-linked reductases, dimerisation (C-terminal) domain"/>
    <property type="match status" value="1"/>
</dbReference>
<evidence type="ECO:0000256" key="8">
    <source>
        <dbReference type="ARBA" id="ARBA00023002"/>
    </source>
</evidence>
<dbReference type="InterPro" id="IPR004099">
    <property type="entry name" value="Pyr_nucl-diS_OxRdtase_dimer"/>
</dbReference>
<accession>A0A1H0VVG8</accession>
<dbReference type="InterPro" id="IPR023753">
    <property type="entry name" value="FAD/NAD-binding_dom"/>
</dbReference>
<keyword evidence="11 16" id="KW-0676">Redox-active center</keyword>
<evidence type="ECO:0000256" key="11">
    <source>
        <dbReference type="ARBA" id="ARBA00023284"/>
    </source>
</evidence>
<dbReference type="InterPro" id="IPR036188">
    <property type="entry name" value="FAD/NAD-bd_sf"/>
</dbReference>
<feature type="disulfide bond" description="Redox-active" evidence="15">
    <location>
        <begin position="42"/>
        <end position="47"/>
    </location>
</feature>
<dbReference type="SUPFAM" id="SSF51905">
    <property type="entry name" value="FAD/NAD(P)-binding domain"/>
    <property type="match status" value="1"/>
</dbReference>
<evidence type="ECO:0000256" key="4">
    <source>
        <dbReference type="ARBA" id="ARBA00016961"/>
    </source>
</evidence>
<dbReference type="InterPro" id="IPR001100">
    <property type="entry name" value="Pyr_nuc-diS_OxRdtase"/>
</dbReference>
<comment type="cofactor">
    <cofactor evidence="14 16">
        <name>FAD</name>
        <dbReference type="ChEBI" id="CHEBI:57692"/>
    </cofactor>
    <text evidence="14 16">Binds 1 FAD per subunit.</text>
</comment>
<feature type="binding site" evidence="14">
    <location>
        <position position="51"/>
    </location>
    <ligand>
        <name>FAD</name>
        <dbReference type="ChEBI" id="CHEBI:57692"/>
    </ligand>
</feature>
<dbReference type="PIRSF" id="PIRSF000350">
    <property type="entry name" value="Mercury_reductase_MerA"/>
    <property type="match status" value="1"/>
</dbReference>
<dbReference type="GO" id="GO:0006103">
    <property type="term" value="P:2-oxoglutarate metabolic process"/>
    <property type="evidence" value="ECO:0007669"/>
    <property type="project" value="TreeGrafter"/>
</dbReference>
<evidence type="ECO:0000256" key="9">
    <source>
        <dbReference type="ARBA" id="ARBA00023027"/>
    </source>
</evidence>
<evidence type="ECO:0000256" key="5">
    <source>
        <dbReference type="ARBA" id="ARBA00022490"/>
    </source>
</evidence>
<feature type="domain" description="FAD/NAD(P)-binding" evidence="18">
    <location>
        <begin position="5"/>
        <end position="322"/>
    </location>
</feature>
<dbReference type="NCBIfam" id="TIGR01350">
    <property type="entry name" value="lipoamide_DH"/>
    <property type="match status" value="1"/>
</dbReference>
<keyword evidence="5" id="KW-0963">Cytoplasm</keyword>
<keyword evidence="9 14" id="KW-0520">NAD</keyword>
<reference evidence="19 20" key="1">
    <citation type="submission" date="2016-10" db="EMBL/GenBank/DDBJ databases">
        <authorList>
            <person name="de Groot N.N."/>
        </authorList>
    </citation>
    <scope>NUCLEOTIDE SEQUENCE [LARGE SCALE GENOMIC DNA]</scope>
    <source>
        <strain evidence="19 20">DSM 12130</strain>
    </source>
</reference>
<evidence type="ECO:0000256" key="1">
    <source>
        <dbReference type="ARBA" id="ARBA00004496"/>
    </source>
</evidence>
<dbReference type="GO" id="GO:0004148">
    <property type="term" value="F:dihydrolipoyl dehydrogenase (NADH) activity"/>
    <property type="evidence" value="ECO:0007669"/>
    <property type="project" value="UniProtKB-EC"/>
</dbReference>
<evidence type="ECO:0000256" key="2">
    <source>
        <dbReference type="ARBA" id="ARBA00007532"/>
    </source>
</evidence>
<evidence type="ECO:0000256" key="10">
    <source>
        <dbReference type="ARBA" id="ARBA00023157"/>
    </source>
</evidence>
<dbReference type="Gene3D" id="3.30.390.30">
    <property type="match status" value="1"/>
</dbReference>
<evidence type="ECO:0000256" key="15">
    <source>
        <dbReference type="PIRSR" id="PIRSR000350-4"/>
    </source>
</evidence>
<dbReference type="PRINTS" id="PR00411">
    <property type="entry name" value="PNDRDTASEI"/>
</dbReference>
<keyword evidence="7 14" id="KW-0274">FAD</keyword>
<sequence>MQNMYDLIIIGAGPGGYVAGIRASQLGLKACIVEKQKVGGVCLNVGCIPTKNIIYQADIFESSKELNNFGVEIDTEKFDFTKVLEKSKESVETLVKGVESLLKKNKVDLVQKRAKIVGRNSIMLDDGKEIYGRNIIIATGSRPLQIPGFEFDEKKVLSSTGILNQKKLPKKIIILGGGAIGCEFAHIMNAFGVNVIIVEMQNQLLPFEDEDNVAVLNDSFTKRGIEILTNTRALSITKTDMDITVTIEDYQHNKRDINADQVLCVFGRTPNTDDIGLENIGLTTEKGYISVDNNYQTAVKNVFAIGDVVATPQLAHVASKEAEIAVEYIAKKHTKLCLNYDNIPSGIYCEPQVASFGLREKKAKEENIPYRKTIFPYRGVGKAVAVNKTEGKIKILTDPQTGEILGGHIIGHEATELIHELLLAKSSELLPEDIGDMIHAHPTFSELIREGMLAVLGKAIHY</sequence>
<dbReference type="STRING" id="91360.SAMN05660330_04253"/>
<evidence type="ECO:0000256" key="13">
    <source>
        <dbReference type="PIRSR" id="PIRSR000350-2"/>
    </source>
</evidence>
<protein>
    <recommendedName>
        <fullName evidence="4 16">Dihydrolipoyl dehydrogenase</fullName>
        <ecNumber evidence="3 16">1.8.1.4</ecNumber>
    </recommendedName>
</protein>
<feature type="binding site" evidence="14">
    <location>
        <position position="267"/>
    </location>
    <ligand>
        <name>NAD(+)</name>
        <dbReference type="ChEBI" id="CHEBI:57540"/>
    </ligand>
</feature>
<dbReference type="GO" id="GO:0050660">
    <property type="term" value="F:flavin adenine dinucleotide binding"/>
    <property type="evidence" value="ECO:0007669"/>
    <property type="project" value="InterPro"/>
</dbReference>
<evidence type="ECO:0000256" key="16">
    <source>
        <dbReference type="RuleBase" id="RU003692"/>
    </source>
</evidence>
<evidence type="ECO:0000313" key="20">
    <source>
        <dbReference type="Proteomes" id="UP000199073"/>
    </source>
</evidence>
<dbReference type="PRINTS" id="PR00368">
    <property type="entry name" value="FADPNR"/>
</dbReference>
<evidence type="ECO:0000256" key="3">
    <source>
        <dbReference type="ARBA" id="ARBA00012608"/>
    </source>
</evidence>
<comment type="miscellaneous">
    <text evidence="16">The active site is a redox-active disulfide bond.</text>
</comment>
<proteinExistence type="inferred from homology"/>
<keyword evidence="6 16" id="KW-0285">Flavoprotein</keyword>
<feature type="binding site" evidence="14">
    <location>
        <begin position="176"/>
        <end position="183"/>
    </location>
    <ligand>
        <name>NAD(+)</name>
        <dbReference type="ChEBI" id="CHEBI:57540"/>
    </ligand>
</feature>
<dbReference type="InterPro" id="IPR050151">
    <property type="entry name" value="Class-I_Pyr_Nuc-Dis_Oxidored"/>
</dbReference>
<dbReference type="GO" id="GO:0005737">
    <property type="term" value="C:cytoplasm"/>
    <property type="evidence" value="ECO:0007669"/>
    <property type="project" value="UniProtKB-SubCell"/>
</dbReference>
<feature type="domain" description="Pyridine nucleotide-disulphide oxidoreductase dimerisation" evidence="17">
    <location>
        <begin position="343"/>
        <end position="450"/>
    </location>
</feature>
<comment type="subcellular location">
    <subcellularLocation>
        <location evidence="1">Cytoplasm</location>
    </subcellularLocation>
</comment>
<feature type="binding site" evidence="14">
    <location>
        <position position="199"/>
    </location>
    <ligand>
        <name>NAD(+)</name>
        <dbReference type="ChEBI" id="CHEBI:57540"/>
    </ligand>
</feature>
<comment type="catalytic activity">
    <reaction evidence="12 16">
        <text>N(6)-[(R)-dihydrolipoyl]-L-lysyl-[protein] + NAD(+) = N(6)-[(R)-lipoyl]-L-lysyl-[protein] + NADH + H(+)</text>
        <dbReference type="Rhea" id="RHEA:15045"/>
        <dbReference type="Rhea" id="RHEA-COMP:10474"/>
        <dbReference type="Rhea" id="RHEA-COMP:10475"/>
        <dbReference type="ChEBI" id="CHEBI:15378"/>
        <dbReference type="ChEBI" id="CHEBI:57540"/>
        <dbReference type="ChEBI" id="CHEBI:57945"/>
        <dbReference type="ChEBI" id="CHEBI:83099"/>
        <dbReference type="ChEBI" id="CHEBI:83100"/>
        <dbReference type="EC" id="1.8.1.4"/>
    </reaction>
</comment>
<dbReference type="PANTHER" id="PTHR22912">
    <property type="entry name" value="DISULFIDE OXIDOREDUCTASE"/>
    <property type="match status" value="1"/>
</dbReference>
<dbReference type="Pfam" id="PF02852">
    <property type="entry name" value="Pyr_redox_dim"/>
    <property type="match status" value="1"/>
</dbReference>
<dbReference type="Proteomes" id="UP000199073">
    <property type="component" value="Unassembled WGS sequence"/>
</dbReference>
<comment type="similarity">
    <text evidence="2 16">Belongs to the class-I pyridine nucleotide-disulfide oxidoreductase family.</text>
</comment>
<keyword evidence="14" id="KW-0547">Nucleotide-binding</keyword>
<dbReference type="PROSITE" id="PS00076">
    <property type="entry name" value="PYRIDINE_REDOX_1"/>
    <property type="match status" value="1"/>
</dbReference>
<keyword evidence="20" id="KW-1185">Reference proteome</keyword>
<dbReference type="EC" id="1.8.1.4" evidence="3 16"/>
<evidence type="ECO:0000256" key="7">
    <source>
        <dbReference type="ARBA" id="ARBA00022827"/>
    </source>
</evidence>
<dbReference type="AlphaFoldDB" id="A0A1H0VVG8"/>
<feature type="active site" description="Proton acceptor" evidence="13">
    <location>
        <position position="441"/>
    </location>
</feature>
<evidence type="ECO:0000256" key="14">
    <source>
        <dbReference type="PIRSR" id="PIRSR000350-3"/>
    </source>
</evidence>
<organism evidence="19 20">
    <name type="scientific">Desulforhopalus singaporensis</name>
    <dbReference type="NCBI Taxonomy" id="91360"/>
    <lineage>
        <taxon>Bacteria</taxon>
        <taxon>Pseudomonadati</taxon>
        <taxon>Thermodesulfobacteriota</taxon>
        <taxon>Desulfobulbia</taxon>
        <taxon>Desulfobulbales</taxon>
        <taxon>Desulfocapsaceae</taxon>
        <taxon>Desulforhopalus</taxon>
    </lineage>
</organism>
<evidence type="ECO:0000259" key="17">
    <source>
        <dbReference type="Pfam" id="PF02852"/>
    </source>
</evidence>
<dbReference type="OrthoDB" id="9786429at2"/>
<dbReference type="FunFam" id="3.30.390.30:FF:000001">
    <property type="entry name" value="Dihydrolipoyl dehydrogenase"/>
    <property type="match status" value="1"/>
</dbReference>
<dbReference type="InterPro" id="IPR006258">
    <property type="entry name" value="Lipoamide_DH"/>
</dbReference>
<dbReference type="PANTHER" id="PTHR22912:SF217">
    <property type="entry name" value="DIHYDROLIPOYL DEHYDROGENASE"/>
    <property type="match status" value="1"/>
</dbReference>
<feature type="binding site" evidence="14">
    <location>
        <position position="307"/>
    </location>
    <ligand>
        <name>FAD</name>
        <dbReference type="ChEBI" id="CHEBI:57692"/>
    </ligand>
</feature>
<dbReference type="Pfam" id="PF07992">
    <property type="entry name" value="Pyr_redox_2"/>
    <property type="match status" value="1"/>
</dbReference>
<evidence type="ECO:0000256" key="6">
    <source>
        <dbReference type="ARBA" id="ARBA00022630"/>
    </source>
</evidence>
<keyword evidence="8 16" id="KW-0560">Oxidoreductase</keyword>
<feature type="binding site" evidence="14">
    <location>
        <begin position="139"/>
        <end position="141"/>
    </location>
    <ligand>
        <name>FAD</name>
        <dbReference type="ChEBI" id="CHEBI:57692"/>
    </ligand>
</feature>
<dbReference type="EMBL" id="FNJI01000067">
    <property type="protein sequence ID" value="SDP82208.1"/>
    <property type="molecule type" value="Genomic_DNA"/>
</dbReference>
<keyword evidence="10" id="KW-1015">Disulfide bond</keyword>
<evidence type="ECO:0000313" key="19">
    <source>
        <dbReference type="EMBL" id="SDP82208.1"/>
    </source>
</evidence>
<dbReference type="Gene3D" id="3.50.50.60">
    <property type="entry name" value="FAD/NAD(P)-binding domain"/>
    <property type="match status" value="2"/>
</dbReference>
<evidence type="ECO:0000256" key="12">
    <source>
        <dbReference type="ARBA" id="ARBA00049187"/>
    </source>
</evidence>
<dbReference type="InterPro" id="IPR012999">
    <property type="entry name" value="Pyr_OxRdtase_I_AS"/>
</dbReference>
<gene>
    <name evidence="19" type="ORF">SAMN05660330_04253</name>
</gene>
<dbReference type="InterPro" id="IPR016156">
    <property type="entry name" value="FAD/NAD-linked_Rdtase_dimer_sf"/>
</dbReference>